<proteinExistence type="inferred from homology"/>
<evidence type="ECO:0000256" key="8">
    <source>
        <dbReference type="ARBA" id="ARBA00022516"/>
    </source>
</evidence>
<evidence type="ECO:0000256" key="1">
    <source>
        <dbReference type="ARBA" id="ARBA00004496"/>
    </source>
</evidence>
<comment type="catalytic activity">
    <reaction evidence="18">
        <text>N-(9Z-octadecenoyl)-sphing-4-enine + UDP-alpha-D-xylose = beta-D-xylosyl-(1&lt;-&gt;1')-N-(9Z-octadecenoyl)-sphing-4-enine + UDP + H(+)</text>
        <dbReference type="Rhea" id="RHEA:70247"/>
        <dbReference type="ChEBI" id="CHEBI:15378"/>
        <dbReference type="ChEBI" id="CHEBI:57632"/>
        <dbReference type="ChEBI" id="CHEBI:58223"/>
        <dbReference type="ChEBI" id="CHEBI:77996"/>
        <dbReference type="ChEBI" id="CHEBI:189081"/>
    </reaction>
    <physiologicalReaction direction="left-to-right" evidence="18">
        <dbReference type="Rhea" id="RHEA:70248"/>
    </physiologicalReaction>
</comment>
<dbReference type="InterPro" id="IPR011993">
    <property type="entry name" value="PH-like_dom_sf"/>
</dbReference>
<dbReference type="InterPro" id="IPR029044">
    <property type="entry name" value="Nucleotide-diphossugar_trans"/>
</dbReference>
<dbReference type="GO" id="GO:0006679">
    <property type="term" value="P:glucosylceramide biosynthetic process"/>
    <property type="evidence" value="ECO:0007669"/>
    <property type="project" value="TreeGrafter"/>
</dbReference>
<dbReference type="PANTHER" id="PTHR12726">
    <property type="entry name" value="CERAMIDE GLUCOSYLTRANSFERASE"/>
    <property type="match status" value="1"/>
</dbReference>
<feature type="coiled-coil region" evidence="19">
    <location>
        <begin position="359"/>
        <end position="393"/>
    </location>
</feature>
<comment type="pathway">
    <text evidence="3">Lipid metabolism; sphingolipid metabolism.</text>
</comment>
<dbReference type="GO" id="GO:0000139">
    <property type="term" value="C:Golgi membrane"/>
    <property type="evidence" value="ECO:0007669"/>
    <property type="project" value="UniProtKB-SubCell"/>
</dbReference>
<dbReference type="InterPro" id="IPR018979">
    <property type="entry name" value="FERM_N"/>
</dbReference>
<dbReference type="Gene3D" id="3.10.20.90">
    <property type="entry name" value="Phosphatidylinositol 3-kinase Catalytic Subunit, Chain A, domain 1"/>
    <property type="match status" value="1"/>
</dbReference>
<comment type="similarity">
    <text evidence="5">Belongs to the glycosyltransferase 2 family.</text>
</comment>
<dbReference type="AlphaFoldDB" id="A0AAF5DLX8"/>
<evidence type="ECO:0000256" key="5">
    <source>
        <dbReference type="ARBA" id="ARBA00006739"/>
    </source>
</evidence>
<dbReference type="InterPro" id="IPR021774">
    <property type="entry name" value="CUPID"/>
</dbReference>
<dbReference type="CDD" id="cd02520">
    <property type="entry name" value="Glucosylceramide_synthase"/>
    <property type="match status" value="1"/>
</dbReference>
<dbReference type="Pfam" id="PF09380">
    <property type="entry name" value="FERM_C"/>
    <property type="match status" value="1"/>
</dbReference>
<keyword evidence="7" id="KW-0963">Cytoplasm</keyword>
<organism evidence="21 22">
    <name type="scientific">Strongyloides stercoralis</name>
    <name type="common">Threadworm</name>
    <dbReference type="NCBI Taxonomy" id="6248"/>
    <lineage>
        <taxon>Eukaryota</taxon>
        <taxon>Metazoa</taxon>
        <taxon>Ecdysozoa</taxon>
        <taxon>Nematoda</taxon>
        <taxon>Chromadorea</taxon>
        <taxon>Rhabditida</taxon>
        <taxon>Tylenchina</taxon>
        <taxon>Panagrolaimomorpha</taxon>
        <taxon>Strongyloidoidea</taxon>
        <taxon>Strongyloididae</taxon>
        <taxon>Strongyloides</taxon>
    </lineage>
</organism>
<keyword evidence="15" id="KW-0443">Lipid metabolism</keyword>
<keyword evidence="14 19" id="KW-0175">Coiled coil</keyword>
<evidence type="ECO:0000256" key="10">
    <source>
        <dbReference type="ARBA" id="ARBA00022679"/>
    </source>
</evidence>
<dbReference type="SUPFAM" id="SSF53448">
    <property type="entry name" value="Nucleotide-diphospho-sugar transferases"/>
    <property type="match status" value="1"/>
</dbReference>
<dbReference type="Gene3D" id="3.90.550.10">
    <property type="entry name" value="Spore Coat Polysaccharide Biosynthesis Protein SpsA, Chain A"/>
    <property type="match status" value="1"/>
</dbReference>
<evidence type="ECO:0000256" key="17">
    <source>
        <dbReference type="ARBA" id="ARBA00047869"/>
    </source>
</evidence>
<evidence type="ECO:0000256" key="3">
    <source>
        <dbReference type="ARBA" id="ARBA00004760"/>
    </source>
</evidence>
<evidence type="ECO:0000259" key="20">
    <source>
        <dbReference type="PROSITE" id="PS50057"/>
    </source>
</evidence>
<comment type="subcellular location">
    <subcellularLocation>
        <location evidence="1">Cytoplasm</location>
    </subcellularLocation>
    <subcellularLocation>
        <location evidence="2">Golgi apparatus membrane</location>
        <topology evidence="2">Multi-pass membrane protein</topology>
    </subcellularLocation>
</comment>
<evidence type="ECO:0000256" key="9">
    <source>
        <dbReference type="ARBA" id="ARBA00022676"/>
    </source>
</evidence>
<dbReference type="FunFam" id="3.90.550.10:FF:000041">
    <property type="entry name" value="UDP-glucose ceramide glucosyltransferase"/>
    <property type="match status" value="1"/>
</dbReference>
<accession>A0AAF5DLX8</accession>
<keyword evidence="12" id="KW-1133">Transmembrane helix</keyword>
<dbReference type="PANTHER" id="PTHR12726:SF0">
    <property type="entry name" value="CERAMIDE GLUCOSYLTRANSFERASE"/>
    <property type="match status" value="1"/>
</dbReference>
<dbReference type="SUPFAM" id="SSF50729">
    <property type="entry name" value="PH domain-like"/>
    <property type="match status" value="1"/>
</dbReference>
<evidence type="ECO:0000256" key="6">
    <source>
        <dbReference type="ARBA" id="ARBA00012699"/>
    </source>
</evidence>
<evidence type="ECO:0000256" key="2">
    <source>
        <dbReference type="ARBA" id="ARBA00004653"/>
    </source>
</evidence>
<evidence type="ECO:0000256" key="16">
    <source>
        <dbReference type="ARBA" id="ARBA00023136"/>
    </source>
</evidence>
<evidence type="ECO:0000313" key="21">
    <source>
        <dbReference type="Proteomes" id="UP000035681"/>
    </source>
</evidence>
<evidence type="ECO:0000256" key="19">
    <source>
        <dbReference type="SAM" id="Coils"/>
    </source>
</evidence>
<keyword evidence="8" id="KW-0444">Lipid biosynthesis</keyword>
<keyword evidence="13" id="KW-0333">Golgi apparatus</keyword>
<evidence type="ECO:0000256" key="13">
    <source>
        <dbReference type="ARBA" id="ARBA00023034"/>
    </source>
</evidence>
<dbReference type="SUPFAM" id="SSF54236">
    <property type="entry name" value="Ubiquitin-like"/>
    <property type="match status" value="1"/>
</dbReference>
<comment type="pathway">
    <text evidence="4">Sphingolipid metabolism.</text>
</comment>
<keyword evidence="9" id="KW-0328">Glycosyltransferase</keyword>
<dbReference type="InterPro" id="IPR018980">
    <property type="entry name" value="FERM_PH-like_C"/>
</dbReference>
<dbReference type="WBParaSite" id="TCONS_00014783.p1">
    <property type="protein sequence ID" value="TCONS_00014783.p1"/>
    <property type="gene ID" value="XLOC_010005"/>
</dbReference>
<evidence type="ECO:0000256" key="14">
    <source>
        <dbReference type="ARBA" id="ARBA00023054"/>
    </source>
</evidence>
<comment type="catalytic activity">
    <reaction evidence="17">
        <text>UDP-alpha-D-xylose + an N-acylsphing-4-enine = a beta-D-xylosyl-(1&lt;-&gt;1')-N-acylsphing-4-enine + UDP + H(+)</text>
        <dbReference type="Rhea" id="RHEA:70243"/>
        <dbReference type="ChEBI" id="CHEBI:15378"/>
        <dbReference type="ChEBI" id="CHEBI:52639"/>
        <dbReference type="ChEBI" id="CHEBI:57632"/>
        <dbReference type="ChEBI" id="CHEBI:58223"/>
        <dbReference type="ChEBI" id="CHEBI:189068"/>
    </reaction>
    <physiologicalReaction direction="left-to-right" evidence="17">
        <dbReference type="Rhea" id="RHEA:70244"/>
    </physiologicalReaction>
</comment>
<protein>
    <recommendedName>
        <fullName evidence="6">ceramide glucosyltransferase</fullName>
        <ecNumber evidence="6">2.4.1.80</ecNumber>
    </recommendedName>
</protein>
<dbReference type="Pfam" id="PF11819">
    <property type="entry name" value="CUPID"/>
    <property type="match status" value="1"/>
</dbReference>
<evidence type="ECO:0000313" key="22">
    <source>
        <dbReference type="WBParaSite" id="TCONS_00014783.p1"/>
    </source>
</evidence>
<dbReference type="Proteomes" id="UP000035681">
    <property type="component" value="Unplaced"/>
</dbReference>
<dbReference type="InterPro" id="IPR019749">
    <property type="entry name" value="Band_41_domain"/>
</dbReference>
<dbReference type="Gene3D" id="2.30.29.30">
    <property type="entry name" value="Pleckstrin-homology domain (PH domain)/Phosphotyrosine-binding domain (PTB)"/>
    <property type="match status" value="1"/>
</dbReference>
<evidence type="ECO:0000256" key="7">
    <source>
        <dbReference type="ARBA" id="ARBA00022490"/>
    </source>
</evidence>
<keyword evidence="11" id="KW-0812">Transmembrane</keyword>
<dbReference type="EC" id="2.4.1.80" evidence="6"/>
<keyword evidence="21" id="KW-1185">Reference proteome</keyword>
<evidence type="ECO:0000256" key="4">
    <source>
        <dbReference type="ARBA" id="ARBA00004991"/>
    </source>
</evidence>
<evidence type="ECO:0000256" key="18">
    <source>
        <dbReference type="ARBA" id="ARBA00048104"/>
    </source>
</evidence>
<evidence type="ECO:0000256" key="11">
    <source>
        <dbReference type="ARBA" id="ARBA00022692"/>
    </source>
</evidence>
<dbReference type="PROSITE" id="PS50057">
    <property type="entry name" value="FERM_3"/>
    <property type="match status" value="1"/>
</dbReference>
<sequence>MVKEVAEICYANGSKLEFLITNKTTAEEIFTIASDGIEMSESERKYFGIAVVDDDDQYQFLDSTTKLYDVPCKNQGISDKSKLYTLQYALKRIPRNLFSNITSPNLLYLLFLEAKNQLLSGMLPLPNIHSCAYSFAYLLHFLEGPYVNDKLFIIMLRSLQWNHRILKYYNVTEDTFNSEVKKCYIECLSKSKGDVFFELIKLMQQSWAFVGRFYKVKDKMNINCLLGLCEKGIFLVTDDALLKIKKEIPWKDVQNFQMKREWLIIDVDGYKYSFATNNNTACKLLWTEIVKKHQDFLNECSKSLTCIDTVDKSLFIKKYDAFFNQTSGRYSAFLNKSNKYRDSVCSVVSSLSSEMSLKKENNLLQYKKYKEEKENLEIQLIKKLDELKELCIKEAELTGELPKEIYKTLMPGEPEPKINRRVGTTFKISNDILKNLTNEGRNELDKIVQMEVDINVQRAIVNAEKYLSRDKSTHKSIRKKRKKDFVAANEKLKDLEKCLTQERNILSNKEENVIFRDCNLGSPKLLLCSSCPVTPTSSISSKSSGGRSRDLFSRRKLFDSCAVIMCKTFHCSYVNNRIKNDLKLLVIKRNFKHFDTHSFLLVDLYDLITIVLDKFSLSLVNIRLKERKITSFINNLPNHFVLLNIVMKNPSVLFVSGLWLLHILSYKYGKYRLHKNTENLKSYPGVSIIKPLVGKDNNLKTNLETFFLLNYPTYELLFCLNSTDDEAYNIVVELCKKYSNINTKIFIGGENVGLNPKINNMMPAYKFANHSLVLISDSGIYMKKNALTDMVACMGKNIALVTQQPYCKDRSGFAAAFEKVYFGTGHARIYLAGNCLQFTCSTGMSSLMRKDVLDECGGIQAFSQYLAEDYFFGVALAKKGWKSCISHMPALQNASPDSITSFNNRICRWIKLRIAMLPHTIILEPLQECFLSGLLGAIAFNKLFGVNPIFFFLCHIIYWCFWDYHLLCTVENGIPNFTIFQFIILWLLRESLAFPLFFKALIDPKIVWKAGFFKLAWGGKIKKL</sequence>
<dbReference type="InterPro" id="IPR000299">
    <property type="entry name" value="FERM_domain"/>
</dbReference>
<dbReference type="SMART" id="SM01196">
    <property type="entry name" value="FERM_C"/>
    <property type="match status" value="1"/>
</dbReference>
<keyword evidence="16" id="KW-0472">Membrane</keyword>
<dbReference type="GO" id="GO:0008120">
    <property type="term" value="F:ceramide glucosyltransferase activity"/>
    <property type="evidence" value="ECO:0007669"/>
    <property type="project" value="UniProtKB-EC"/>
</dbReference>
<feature type="domain" description="FERM" evidence="20">
    <location>
        <begin position="4"/>
        <end position="300"/>
    </location>
</feature>
<dbReference type="InterPro" id="IPR025993">
    <property type="entry name" value="Ceramide_glucosylTrfase"/>
</dbReference>
<name>A0AAF5DLX8_STRER</name>
<evidence type="ECO:0000256" key="15">
    <source>
        <dbReference type="ARBA" id="ARBA00023098"/>
    </source>
</evidence>
<dbReference type="Pfam" id="PF09379">
    <property type="entry name" value="FERM_N"/>
    <property type="match status" value="1"/>
</dbReference>
<reference evidence="22" key="1">
    <citation type="submission" date="2024-02" db="UniProtKB">
        <authorList>
            <consortium name="WormBaseParasite"/>
        </authorList>
    </citation>
    <scope>IDENTIFICATION</scope>
</reference>
<evidence type="ECO:0000256" key="12">
    <source>
        <dbReference type="ARBA" id="ARBA00022989"/>
    </source>
</evidence>
<dbReference type="InterPro" id="IPR029071">
    <property type="entry name" value="Ubiquitin-like_domsf"/>
</dbReference>
<dbReference type="Pfam" id="PF13506">
    <property type="entry name" value="Glyco_transf_21"/>
    <property type="match status" value="1"/>
</dbReference>
<keyword evidence="10" id="KW-0808">Transferase</keyword>
<dbReference type="SMART" id="SM00295">
    <property type="entry name" value="B41"/>
    <property type="match status" value="1"/>
</dbReference>